<accession>A0ABV5N460</accession>
<reference evidence="2 3" key="1">
    <citation type="submission" date="2024-09" db="EMBL/GenBank/DDBJ databases">
        <authorList>
            <person name="Sun Q."/>
            <person name="Mori K."/>
        </authorList>
    </citation>
    <scope>NUCLEOTIDE SEQUENCE [LARGE SCALE GENOMIC DNA]</scope>
    <source>
        <strain evidence="2 3">JCM 6917</strain>
    </source>
</reference>
<evidence type="ECO:0000313" key="2">
    <source>
        <dbReference type="EMBL" id="MFB9465072.1"/>
    </source>
</evidence>
<evidence type="ECO:0000313" key="3">
    <source>
        <dbReference type="Proteomes" id="UP001589709"/>
    </source>
</evidence>
<name>A0ABV5N460_9ACTN</name>
<protein>
    <submittedName>
        <fullName evidence="2">Uncharacterized protein</fullName>
    </submittedName>
</protein>
<evidence type="ECO:0000256" key="1">
    <source>
        <dbReference type="SAM" id="MobiDB-lite"/>
    </source>
</evidence>
<keyword evidence="3" id="KW-1185">Reference proteome</keyword>
<sequence length="235" mass="24839">MTTTTTTPPSDPTATGPLTPTDHRAFAFLGQVNDCLRRCLCTLARHGVAVRRRDPERARVLLDTVRPWPLYKGGQFLFDLMEWEDLMVDGDPPPLMPAERIVAACTLPVQWLAATTAESPTAAAVVPGRRTAAALDLPLRLLAATARTAALGAAQDLTDLLGEPTTQAGTDDAGHDTSAPKPGVDDTDAELPSLEAGFYLYEDITLGALAVLGPLLGDHAPTGWPMEPVTGRAGP</sequence>
<proteinExistence type="predicted"/>
<comment type="caution">
    <text evidence="2">The sequence shown here is derived from an EMBL/GenBank/DDBJ whole genome shotgun (WGS) entry which is preliminary data.</text>
</comment>
<feature type="region of interest" description="Disordered" evidence="1">
    <location>
        <begin position="162"/>
        <end position="186"/>
    </location>
</feature>
<dbReference type="RefSeq" id="WP_381347903.1">
    <property type="nucleotide sequence ID" value="NZ_JBHMCY010000039.1"/>
</dbReference>
<dbReference type="Proteomes" id="UP001589709">
    <property type="component" value="Unassembled WGS sequence"/>
</dbReference>
<gene>
    <name evidence="2" type="ORF">ACFF45_20720</name>
</gene>
<dbReference type="EMBL" id="JBHMCY010000039">
    <property type="protein sequence ID" value="MFB9465072.1"/>
    <property type="molecule type" value="Genomic_DNA"/>
</dbReference>
<organism evidence="2 3">
    <name type="scientific">Streptomyces cinereospinus</name>
    <dbReference type="NCBI Taxonomy" id="285561"/>
    <lineage>
        <taxon>Bacteria</taxon>
        <taxon>Bacillati</taxon>
        <taxon>Actinomycetota</taxon>
        <taxon>Actinomycetes</taxon>
        <taxon>Kitasatosporales</taxon>
        <taxon>Streptomycetaceae</taxon>
        <taxon>Streptomyces</taxon>
    </lineage>
</organism>